<feature type="compositionally biased region" description="Basic residues" evidence="2">
    <location>
        <begin position="122"/>
        <end position="132"/>
    </location>
</feature>
<dbReference type="Proteomes" id="UP000604825">
    <property type="component" value="Unassembled WGS sequence"/>
</dbReference>
<dbReference type="Gene3D" id="1.20.200.10">
    <property type="entry name" value="Fumarase/aspartase (Central domain)"/>
    <property type="match status" value="1"/>
</dbReference>
<dbReference type="PANTHER" id="PTHR43814:SF1">
    <property type="entry name" value="ARGININOSUCCINATE LYASE"/>
    <property type="match status" value="1"/>
</dbReference>
<feature type="region of interest" description="Disordered" evidence="2">
    <location>
        <begin position="44"/>
        <end position="83"/>
    </location>
</feature>
<reference evidence="5" key="1">
    <citation type="submission" date="2020-10" db="EMBL/GenBank/DDBJ databases">
        <authorList>
            <person name="Han B."/>
            <person name="Lu T."/>
            <person name="Zhao Q."/>
            <person name="Huang X."/>
            <person name="Zhao Y."/>
        </authorList>
    </citation>
    <scope>NUCLEOTIDE SEQUENCE</scope>
</reference>
<keyword evidence="6" id="KW-1185">Reference proteome</keyword>
<dbReference type="InterPro" id="IPR000362">
    <property type="entry name" value="Fumarate_lyase_fam"/>
</dbReference>
<dbReference type="FunFam" id="1.10.275.10:FF:000013">
    <property type="entry name" value="Argininosuccinate lyase"/>
    <property type="match status" value="1"/>
</dbReference>
<accession>A0A811MDX8</accession>
<evidence type="ECO:0000313" key="5">
    <source>
        <dbReference type="EMBL" id="CAD6203325.1"/>
    </source>
</evidence>
<feature type="region of interest" description="Disordered" evidence="2">
    <location>
        <begin position="364"/>
        <end position="392"/>
    </location>
</feature>
<dbReference type="PRINTS" id="PR00145">
    <property type="entry name" value="ARGSUCLYASE"/>
</dbReference>
<dbReference type="InterPro" id="IPR024083">
    <property type="entry name" value="Fumarase/histidase_N"/>
</dbReference>
<dbReference type="Pfam" id="PF14698">
    <property type="entry name" value="ASL_C2"/>
    <property type="match status" value="1"/>
</dbReference>
<proteinExistence type="inferred from homology"/>
<dbReference type="AlphaFoldDB" id="A0A811MDX8"/>
<dbReference type="PRINTS" id="PR00149">
    <property type="entry name" value="FUMRATELYASE"/>
</dbReference>
<dbReference type="InterPro" id="IPR008948">
    <property type="entry name" value="L-Aspartase-like"/>
</dbReference>
<gene>
    <name evidence="5" type="ORF">NCGR_LOCUS1523</name>
</gene>
<feature type="region of interest" description="Disordered" evidence="2">
    <location>
        <begin position="98"/>
        <end position="229"/>
    </location>
</feature>
<feature type="domain" description="Argininosuccinate lyase C-terminal" evidence="4">
    <location>
        <begin position="813"/>
        <end position="881"/>
    </location>
</feature>
<dbReference type="InterPro" id="IPR022761">
    <property type="entry name" value="Fumarate_lyase_N"/>
</dbReference>
<feature type="compositionally biased region" description="Low complexity" evidence="2">
    <location>
        <begin position="220"/>
        <end position="229"/>
    </location>
</feature>
<dbReference type="GO" id="GO:0042450">
    <property type="term" value="P:L-arginine biosynthetic process via ornithine"/>
    <property type="evidence" value="ECO:0007669"/>
    <property type="project" value="InterPro"/>
</dbReference>
<dbReference type="GO" id="GO:0004056">
    <property type="term" value="F:argininosuccinate lyase activity"/>
    <property type="evidence" value="ECO:0007669"/>
    <property type="project" value="InterPro"/>
</dbReference>
<comment type="similarity">
    <text evidence="1">Belongs to the lyase 1 family. Argininosuccinate lyase subfamily.</text>
</comment>
<dbReference type="NCBIfam" id="TIGR00838">
    <property type="entry name" value="argH"/>
    <property type="match status" value="1"/>
</dbReference>
<dbReference type="EMBL" id="CAJGYO010000001">
    <property type="protein sequence ID" value="CAD6203325.1"/>
    <property type="molecule type" value="Genomic_DNA"/>
</dbReference>
<dbReference type="PANTHER" id="PTHR43814">
    <property type="entry name" value="ARGININOSUCCINATE LYASE"/>
    <property type="match status" value="1"/>
</dbReference>
<evidence type="ECO:0008006" key="7">
    <source>
        <dbReference type="Google" id="ProtNLM"/>
    </source>
</evidence>
<dbReference type="GO" id="GO:0005829">
    <property type="term" value="C:cytosol"/>
    <property type="evidence" value="ECO:0007669"/>
    <property type="project" value="TreeGrafter"/>
</dbReference>
<dbReference type="InterPro" id="IPR020557">
    <property type="entry name" value="Fumarate_lyase_CS"/>
</dbReference>
<evidence type="ECO:0000256" key="1">
    <source>
        <dbReference type="ARBA" id="ARBA00010755"/>
    </source>
</evidence>
<feature type="region of interest" description="Disordered" evidence="2">
    <location>
        <begin position="1"/>
        <end position="30"/>
    </location>
</feature>
<dbReference type="InterPro" id="IPR009049">
    <property type="entry name" value="Argininosuccinate_lyase"/>
</dbReference>
<feature type="compositionally biased region" description="Basic residues" evidence="2">
    <location>
        <begin position="105"/>
        <end position="114"/>
    </location>
</feature>
<feature type="compositionally biased region" description="Polar residues" evidence="2">
    <location>
        <begin position="185"/>
        <end position="195"/>
    </location>
</feature>
<feature type="domain" description="Fumarate lyase N-terminal" evidence="3">
    <location>
        <begin position="456"/>
        <end position="750"/>
    </location>
</feature>
<dbReference type="SUPFAM" id="SSF48557">
    <property type="entry name" value="L-aspartase-like"/>
    <property type="match status" value="1"/>
</dbReference>
<name>A0A811MDX8_9POAL</name>
<dbReference type="FunFam" id="1.10.40.30:FF:000001">
    <property type="entry name" value="Argininosuccinate lyase"/>
    <property type="match status" value="1"/>
</dbReference>
<dbReference type="FunFam" id="1.20.200.10:FF:000025">
    <property type="entry name" value="Argininosuccinate lyase chloroplastic"/>
    <property type="match status" value="1"/>
</dbReference>
<dbReference type="OrthoDB" id="2561043at2759"/>
<dbReference type="CDD" id="cd01359">
    <property type="entry name" value="Argininosuccinate_lyase"/>
    <property type="match status" value="1"/>
</dbReference>
<evidence type="ECO:0000259" key="4">
    <source>
        <dbReference type="Pfam" id="PF14698"/>
    </source>
</evidence>
<dbReference type="InterPro" id="IPR029419">
    <property type="entry name" value="Arg_succ_lyase_C"/>
</dbReference>
<evidence type="ECO:0000256" key="2">
    <source>
        <dbReference type="SAM" id="MobiDB-lite"/>
    </source>
</evidence>
<organism evidence="5 6">
    <name type="scientific">Miscanthus lutarioriparius</name>
    <dbReference type="NCBI Taxonomy" id="422564"/>
    <lineage>
        <taxon>Eukaryota</taxon>
        <taxon>Viridiplantae</taxon>
        <taxon>Streptophyta</taxon>
        <taxon>Embryophyta</taxon>
        <taxon>Tracheophyta</taxon>
        <taxon>Spermatophyta</taxon>
        <taxon>Magnoliopsida</taxon>
        <taxon>Liliopsida</taxon>
        <taxon>Poales</taxon>
        <taxon>Poaceae</taxon>
        <taxon>PACMAD clade</taxon>
        <taxon>Panicoideae</taxon>
        <taxon>Andropogonodae</taxon>
        <taxon>Andropogoneae</taxon>
        <taxon>Saccharinae</taxon>
        <taxon>Miscanthus</taxon>
    </lineage>
</organism>
<dbReference type="Gene3D" id="1.10.275.10">
    <property type="entry name" value="Fumarase/aspartase (N-terminal domain)"/>
    <property type="match status" value="1"/>
</dbReference>
<dbReference type="Gene3D" id="1.10.40.30">
    <property type="entry name" value="Fumarase/aspartase (C-terminal domain)"/>
    <property type="match status" value="1"/>
</dbReference>
<dbReference type="Pfam" id="PF00206">
    <property type="entry name" value="Lyase_1"/>
    <property type="match status" value="1"/>
</dbReference>
<dbReference type="HAMAP" id="MF_00006">
    <property type="entry name" value="Arg_succ_lyase"/>
    <property type="match status" value="1"/>
</dbReference>
<evidence type="ECO:0000313" key="6">
    <source>
        <dbReference type="Proteomes" id="UP000604825"/>
    </source>
</evidence>
<comment type="caution">
    <text evidence="5">The sequence shown here is derived from an EMBL/GenBank/DDBJ whole genome shotgun (WGS) entry which is preliminary data.</text>
</comment>
<protein>
    <recommendedName>
        <fullName evidence="7">Argininosuccinate lyase</fullName>
    </recommendedName>
</protein>
<dbReference type="PROSITE" id="PS00163">
    <property type="entry name" value="FUMARATE_LYASES"/>
    <property type="match status" value="1"/>
</dbReference>
<sequence>MSTTPRARGRSSHRRARCRCLGGNKGERSTPCCSFNPLRSLFRCPGRDRSRSRSRSKHGQRTPSKVRDALTMAAGAQQQTQEEEPSFFVYAMPNHSGFGATDEHKKKKKHRKPRMPSFGPCFHRKKKERRQAKAAATVSAPRRLALTPAVSLLTHPPGSPASEKVQVQAATTPSVTQPPSPTPTEDGSTTVNSPAPTGRQPATARSVKHSTDSTRSPFAPQMQQQQPKQVEGLEIVEVATGERLSTHELGLIEMVGSSTDNSAESSVKSSLDYVNEPPLPAKRTVVEREAAAVPVKIKEVPPKLWLNGKSAESRARERFSEPLVAAAAEELWTHDVACSHVHAVMLAETVIASRSRVVSLCGVSPAQSPKAQKPPSHHLRRRAAASNNGGTTPMAFTSQSLIFRAPASPPCARIAPSVGRVTFRDHRAAFPPVPAASTSMASSEGEDKREAKLWGGRFEEGVTDAVERFTESISYDWQLYKYDIMGSKAHASMLAGQGLITATDRDIILEGLDQIEKLIQEGKFEWRKDREDVHMNIEAALIERVGEPAKKLHTARSRNDQIVTDLRLWCRDAIDKILIRIKQFQVSLVILASKYVDLIVPGYTHLQRAQPVLLPHLLLSYVEQLERDAGRLVNCRERVNFCPLGACALAGTGLPIDRFQTAKDLKFTAPMKNSIDAVSDRDFVLEFLAANSIAAVHLSRIGEEWVLWASEEFGFLTPSDKVSTGSSIMPQKKNPDPMELVRGKSARVVGDLMTVLTLCKGLPQAYNRDLQEDKEPLFDSVKAVLGMLEVCTEFAQNISFNSKRIQSSLPTGYLDATTLADYLVKKGVPFRTSHEIVGRSVALCVYKQCQLAELELDDLKSVHPVFEGDVYEYLGVENAVNKFISFGSTGSEQVKKQLEDWRIQLGISS</sequence>
<feature type="compositionally biased region" description="Basic residues" evidence="2">
    <location>
        <begin position="7"/>
        <end position="18"/>
    </location>
</feature>
<evidence type="ECO:0000259" key="3">
    <source>
        <dbReference type="Pfam" id="PF00206"/>
    </source>
</evidence>